<reference evidence="2 3" key="1">
    <citation type="submission" date="2016-12" db="EMBL/GenBank/DDBJ databases">
        <title>Candidatus Reconcilibacillus cellulovorans genome.</title>
        <authorList>
            <person name="Kolinko S."/>
            <person name="Wu Y.-W."/>
            <person name="Tachea F."/>
            <person name="Denzel E."/>
            <person name="Hiras J."/>
            <person name="Baecker N."/>
            <person name="Chan L.J."/>
            <person name="Eichorst S.A."/>
            <person name="Frey D."/>
            <person name="Adams P.D."/>
            <person name="Pray T."/>
            <person name="Tanjore D."/>
            <person name="Petzold C.J."/>
            <person name="Gladden J.M."/>
            <person name="Simmons B.A."/>
            <person name="Singer S.W."/>
        </authorList>
    </citation>
    <scope>NUCLEOTIDE SEQUENCE [LARGE SCALE GENOMIC DNA]</scope>
    <source>
        <strain evidence="2">JTherm</strain>
    </source>
</reference>
<organism evidence="2 3">
    <name type="scientific">Candidatus Reconcilbacillus cellulovorans</name>
    <dbReference type="NCBI Taxonomy" id="1906605"/>
    <lineage>
        <taxon>Bacteria</taxon>
        <taxon>Bacillati</taxon>
        <taxon>Bacillota</taxon>
        <taxon>Bacilli</taxon>
        <taxon>Bacillales</taxon>
        <taxon>Paenibacillaceae</taxon>
        <taxon>Candidatus Reconcilbacillus</taxon>
    </lineage>
</organism>
<keyword evidence="1" id="KW-0472">Membrane</keyword>
<proteinExistence type="predicted"/>
<sequence length="114" mass="13977">MERKMMKEYLLDLFKIFLFFLKEIRKNYYYIILFIFNIPLTIFVSELIHSKYMFSIKFLFLIMFSAPLSLVWYKVIVIDREDKVKNLLFCIIFQIFISTIGYLLFFPNQSVNHN</sequence>
<evidence type="ECO:0000256" key="1">
    <source>
        <dbReference type="SAM" id="Phobius"/>
    </source>
</evidence>
<comment type="caution">
    <text evidence="2">The sequence shown here is derived from an EMBL/GenBank/DDBJ whole genome shotgun (WGS) entry which is preliminary data.</text>
</comment>
<keyword evidence="1" id="KW-1133">Transmembrane helix</keyword>
<dbReference type="Proteomes" id="UP000243688">
    <property type="component" value="Unassembled WGS sequence"/>
</dbReference>
<feature type="transmembrane region" description="Helical" evidence="1">
    <location>
        <begin position="87"/>
        <end position="105"/>
    </location>
</feature>
<evidence type="ECO:0000313" key="3">
    <source>
        <dbReference type="Proteomes" id="UP000243688"/>
    </source>
</evidence>
<accession>A0A2A6DZT7</accession>
<evidence type="ECO:0000313" key="2">
    <source>
        <dbReference type="EMBL" id="PDO10202.1"/>
    </source>
</evidence>
<feature type="transmembrane region" description="Helical" evidence="1">
    <location>
        <begin position="54"/>
        <end position="75"/>
    </location>
</feature>
<feature type="transmembrane region" description="Helical" evidence="1">
    <location>
        <begin position="28"/>
        <end position="48"/>
    </location>
</feature>
<protein>
    <submittedName>
        <fullName evidence="2">Uncharacterized protein</fullName>
    </submittedName>
</protein>
<name>A0A2A6DZT7_9BACL</name>
<keyword evidence="1" id="KW-0812">Transmembrane</keyword>
<dbReference type="EMBL" id="MOXJ01000018">
    <property type="protein sequence ID" value="PDO10202.1"/>
    <property type="molecule type" value="Genomic_DNA"/>
</dbReference>
<gene>
    <name evidence="2" type="ORF">BLM47_08700</name>
</gene>
<dbReference type="AlphaFoldDB" id="A0A2A6DZT7"/>